<dbReference type="Gene3D" id="2.60.40.1120">
    <property type="entry name" value="Carboxypeptidase-like, regulatory domain"/>
    <property type="match status" value="1"/>
</dbReference>
<dbReference type="Proteomes" id="UP000198510">
    <property type="component" value="Unassembled WGS sequence"/>
</dbReference>
<organism evidence="8 9">
    <name type="scientific">Catalinimonas alkaloidigena</name>
    <dbReference type="NCBI Taxonomy" id="1075417"/>
    <lineage>
        <taxon>Bacteria</taxon>
        <taxon>Pseudomonadati</taxon>
        <taxon>Bacteroidota</taxon>
        <taxon>Cytophagia</taxon>
        <taxon>Cytophagales</taxon>
        <taxon>Catalimonadaceae</taxon>
        <taxon>Catalinimonas</taxon>
    </lineage>
</organism>
<dbReference type="InterPro" id="IPR037066">
    <property type="entry name" value="Plug_dom_sf"/>
</dbReference>
<accession>A0A1G8ZYZ3</accession>
<feature type="domain" description="TonB-dependent receptor plug" evidence="6">
    <location>
        <begin position="147"/>
        <end position="222"/>
    </location>
</feature>
<feature type="region of interest" description="Disordered" evidence="4">
    <location>
        <begin position="789"/>
        <end position="813"/>
    </location>
</feature>
<evidence type="ECO:0000313" key="9">
    <source>
        <dbReference type="Proteomes" id="UP000198510"/>
    </source>
</evidence>
<dbReference type="EMBL" id="FNFO01000002">
    <property type="protein sequence ID" value="SDK19834.1"/>
    <property type="molecule type" value="Genomic_DNA"/>
</dbReference>
<dbReference type="OrthoDB" id="905812at2"/>
<keyword evidence="2" id="KW-0472">Membrane</keyword>
<dbReference type="InterPro" id="IPR012910">
    <property type="entry name" value="Plug_dom"/>
</dbReference>
<keyword evidence="3" id="KW-0998">Cell outer membrane</keyword>
<dbReference type="PANTHER" id="PTHR40980">
    <property type="entry name" value="PLUG DOMAIN-CONTAINING PROTEIN"/>
    <property type="match status" value="1"/>
</dbReference>
<dbReference type="SUPFAM" id="SSF56935">
    <property type="entry name" value="Porins"/>
    <property type="match status" value="1"/>
</dbReference>
<dbReference type="Gene3D" id="2.170.130.10">
    <property type="entry name" value="TonB-dependent receptor, plug domain"/>
    <property type="match status" value="1"/>
</dbReference>
<keyword evidence="5" id="KW-0732">Signal</keyword>
<feature type="signal peptide" evidence="5">
    <location>
        <begin position="1"/>
        <end position="22"/>
    </location>
</feature>
<reference evidence="8 9" key="1">
    <citation type="submission" date="2016-10" db="EMBL/GenBank/DDBJ databases">
        <authorList>
            <person name="de Groot N.N."/>
        </authorList>
    </citation>
    <scope>NUCLEOTIDE SEQUENCE [LARGE SCALE GENOMIC DNA]</scope>
    <source>
        <strain evidence="8 9">DSM 25186</strain>
    </source>
</reference>
<evidence type="ECO:0000256" key="5">
    <source>
        <dbReference type="SAM" id="SignalP"/>
    </source>
</evidence>
<keyword evidence="8" id="KW-0675">Receptor</keyword>
<dbReference type="InterPro" id="IPR041700">
    <property type="entry name" value="OMP_b-brl_3"/>
</dbReference>
<protein>
    <submittedName>
        <fullName evidence="8">Outer membrane receptor proteins, mostly Fe transport</fullName>
    </submittedName>
</protein>
<feature type="domain" description="Outer membrane protein beta-barrel" evidence="7">
    <location>
        <begin position="376"/>
        <end position="783"/>
    </location>
</feature>
<dbReference type="GO" id="GO:0030246">
    <property type="term" value="F:carbohydrate binding"/>
    <property type="evidence" value="ECO:0007669"/>
    <property type="project" value="InterPro"/>
</dbReference>
<dbReference type="AlphaFoldDB" id="A0A1G8ZYZ3"/>
<evidence type="ECO:0000259" key="7">
    <source>
        <dbReference type="Pfam" id="PF14905"/>
    </source>
</evidence>
<evidence type="ECO:0000313" key="8">
    <source>
        <dbReference type="EMBL" id="SDK19834.1"/>
    </source>
</evidence>
<dbReference type="RefSeq" id="WP_089679493.1">
    <property type="nucleotide sequence ID" value="NZ_FNFO01000002.1"/>
</dbReference>
<comment type="subcellular location">
    <subcellularLocation>
        <location evidence="1">Cell outer membrane</location>
    </subcellularLocation>
</comment>
<evidence type="ECO:0000256" key="3">
    <source>
        <dbReference type="ARBA" id="ARBA00023237"/>
    </source>
</evidence>
<gene>
    <name evidence="8" type="ORF">SAMN05421823_102119</name>
</gene>
<keyword evidence="9" id="KW-1185">Reference proteome</keyword>
<evidence type="ECO:0000259" key="6">
    <source>
        <dbReference type="Pfam" id="PF07715"/>
    </source>
</evidence>
<feature type="compositionally biased region" description="Basic and acidic residues" evidence="4">
    <location>
        <begin position="792"/>
        <end position="813"/>
    </location>
</feature>
<name>A0A1G8ZYZ3_9BACT</name>
<dbReference type="Gene3D" id="2.40.170.20">
    <property type="entry name" value="TonB-dependent receptor, beta-barrel domain"/>
    <property type="match status" value="1"/>
</dbReference>
<dbReference type="STRING" id="1075417.SAMN05421823_102119"/>
<dbReference type="Pfam" id="PF07715">
    <property type="entry name" value="Plug"/>
    <property type="match status" value="1"/>
</dbReference>
<evidence type="ECO:0000256" key="2">
    <source>
        <dbReference type="ARBA" id="ARBA00023136"/>
    </source>
</evidence>
<dbReference type="GO" id="GO:0009279">
    <property type="term" value="C:cell outer membrane"/>
    <property type="evidence" value="ECO:0007669"/>
    <property type="project" value="UniProtKB-SubCell"/>
</dbReference>
<dbReference type="InterPro" id="IPR013784">
    <property type="entry name" value="Carb-bd-like_fold"/>
</dbReference>
<dbReference type="Pfam" id="PF13715">
    <property type="entry name" value="CarbopepD_reg_2"/>
    <property type="match status" value="1"/>
</dbReference>
<dbReference type="PANTHER" id="PTHR40980:SF4">
    <property type="entry name" value="TONB-DEPENDENT RECEPTOR-LIKE BETA-BARREL DOMAIN-CONTAINING PROTEIN"/>
    <property type="match status" value="1"/>
</dbReference>
<evidence type="ECO:0000256" key="1">
    <source>
        <dbReference type="ARBA" id="ARBA00004442"/>
    </source>
</evidence>
<dbReference type="Pfam" id="PF14905">
    <property type="entry name" value="OMP_b-brl_3"/>
    <property type="match status" value="1"/>
</dbReference>
<proteinExistence type="predicted"/>
<feature type="chain" id="PRO_5011770256" evidence="5">
    <location>
        <begin position="23"/>
        <end position="813"/>
    </location>
</feature>
<dbReference type="SUPFAM" id="SSF49452">
    <property type="entry name" value="Starch-binding domain-like"/>
    <property type="match status" value="1"/>
</dbReference>
<sequence>MNSIKYYTVLFCLFFLSFALQAQTRLTGTILDAATHEAAPFATVALYATADSTILGGSNADLEGNFTIEKVKPGQYYLQVSLLSYATKQVPVEVSAGQTSVSIGTINLASDAQQLEEVVVSGERDLVEFNLDKKVVNLDKNLVSLGGSVVDALQNVPSIQVDENGELSLRGSGNVTIFINGRQSALTRGEGALQQIPASAIERVEIITNPSARYDASGTAGIINIVLKKQTRTGLNGNVQVNVGTNDKYNAGVNLNYGFKRLKVFTGYDFRRESRWGTRDSDRWRYASVDTLLSQHTDDNRLRQGHTFRLGGEYQLTPKQTIGLSGLWRIRNGNSSEITNYLEQAADGPLLRRFRRDGSELEDETNADVSLNYQLEFERPGQMLTASATHTVGDEVERESFYQRDLNPEGAAIEETAYQQRSHTNEDERRTIVQADYVHPFDEKTRLEAGMKSIVEHTDNAYVFENYDPASDEWTNAPQVSNQFVFDQQIHGAYVSYSHERERFSYQLGLRAEQTYMASHERTTDAKFSRNYFNLFPSVYLTRNLSDAQKIQLSYSLRIDRPNMRQLNPFIDLSDPQNTRQGNPQLNPELIHSFELGYLQQWDKFTLNPTVFVRYITDPVQYIRSLQPDGTTNLTFLNIGQSTSVGSELIFTASLFRWWRADGSLTAFHSQLSGDLPEGSVSTSNFGLNGKLNTTFTLSKKTSIQFSGNYQAPAVRAQGRRKGFAFADIAARRDVLAGKGTVTLRVSDIFNTMKFGFEANGAGFRSDNVFKRESRIAYLGFSYRFGSNQMKNNDRQQRRDDNGAEHGGDDFGG</sequence>
<evidence type="ECO:0000256" key="4">
    <source>
        <dbReference type="SAM" id="MobiDB-lite"/>
    </source>
</evidence>
<dbReference type="InterPro" id="IPR036942">
    <property type="entry name" value="Beta-barrel_TonB_sf"/>
</dbReference>